<dbReference type="PANTHER" id="PTHR11135:SF1">
    <property type="entry name" value="PROTEIN YHCC"/>
    <property type="match status" value="1"/>
</dbReference>
<dbReference type="SFLD" id="SFLDG01091">
    <property type="entry name" value="uncharacterized_CHP01210-like"/>
    <property type="match status" value="1"/>
</dbReference>
<comment type="cofactor">
    <cofactor evidence="1">
        <name>[4Fe-4S] cluster</name>
        <dbReference type="ChEBI" id="CHEBI:49883"/>
    </cofactor>
</comment>
<dbReference type="AlphaFoldDB" id="A0A1T4N4C9"/>
<dbReference type="Pfam" id="PF04055">
    <property type="entry name" value="Radical_SAM"/>
    <property type="match status" value="1"/>
</dbReference>
<dbReference type="InterPro" id="IPR006638">
    <property type="entry name" value="Elp3/MiaA/NifB-like_rSAM"/>
</dbReference>
<dbReference type="Proteomes" id="UP000189857">
    <property type="component" value="Unassembled WGS sequence"/>
</dbReference>
<dbReference type="NCBIfam" id="TIGR01212">
    <property type="entry name" value="TIGR01212 family radical SAM protein"/>
    <property type="match status" value="1"/>
</dbReference>
<sequence>MKIKTISEELKRIYGQKIYKLSLQSGCSCPNRDGTVGLGGCSFCSMGGSGDFASKVDSIDKQIEEARARVDNKMSGVDPTERKYIAYFQSFTNTYGDFQHLKELFTATINRPEIVILSIGTRPDSITDEMFLLLEKLNKIKPVWIELGLQTVHERTAERINRCYPLSTFENTYLRLKKCGITVITHVILGLPGETHEDMYETVRYLSNLNPPLDGIKLQLLHILKDTRLYDEYQENPFHIMTLPEYTEVLLECLRILPEETIIHRLTGDGPKKLLVEPSWSANKKVVMNTINKALRENGFI</sequence>
<organism evidence="8 9">
    <name type="scientific">Eubacterium ruminantium</name>
    <dbReference type="NCBI Taxonomy" id="42322"/>
    <lineage>
        <taxon>Bacteria</taxon>
        <taxon>Bacillati</taxon>
        <taxon>Bacillota</taxon>
        <taxon>Clostridia</taxon>
        <taxon>Eubacteriales</taxon>
        <taxon>Eubacteriaceae</taxon>
        <taxon>Eubacterium</taxon>
    </lineage>
</organism>
<dbReference type="SMART" id="SM00729">
    <property type="entry name" value="Elp3"/>
    <property type="match status" value="1"/>
</dbReference>
<dbReference type="InterPro" id="IPR039661">
    <property type="entry name" value="ELP3"/>
</dbReference>
<evidence type="ECO:0000256" key="6">
    <source>
        <dbReference type="ARBA" id="ARBA00023014"/>
    </source>
</evidence>
<keyword evidence="3" id="KW-0949">S-adenosyl-L-methionine</keyword>
<dbReference type="SFLD" id="SFLDS00029">
    <property type="entry name" value="Radical_SAM"/>
    <property type="match status" value="1"/>
</dbReference>
<dbReference type="InterPro" id="IPR023404">
    <property type="entry name" value="rSAM_horseshoe"/>
</dbReference>
<gene>
    <name evidence="8" type="ORF">SAMN02745110_01466</name>
</gene>
<keyword evidence="9" id="KW-1185">Reference proteome</keyword>
<evidence type="ECO:0000256" key="2">
    <source>
        <dbReference type="ARBA" id="ARBA00022485"/>
    </source>
</evidence>
<dbReference type="PANTHER" id="PTHR11135">
    <property type="entry name" value="HISTONE ACETYLTRANSFERASE-RELATED"/>
    <property type="match status" value="1"/>
</dbReference>
<dbReference type="GO" id="GO:0046872">
    <property type="term" value="F:metal ion binding"/>
    <property type="evidence" value="ECO:0007669"/>
    <property type="project" value="UniProtKB-KW"/>
</dbReference>
<evidence type="ECO:0000256" key="4">
    <source>
        <dbReference type="ARBA" id="ARBA00022723"/>
    </source>
</evidence>
<keyword evidence="5" id="KW-0408">Iron</keyword>
<name>A0A1T4N4C9_9FIRM</name>
<proteinExistence type="predicted"/>
<protein>
    <recommendedName>
        <fullName evidence="7">Radical SAM core domain-containing protein</fullName>
    </recommendedName>
</protein>
<dbReference type="PROSITE" id="PS51918">
    <property type="entry name" value="RADICAL_SAM"/>
    <property type="match status" value="1"/>
</dbReference>
<keyword evidence="4" id="KW-0479">Metal-binding</keyword>
<dbReference type="RefSeq" id="WP_078787300.1">
    <property type="nucleotide sequence ID" value="NZ_FMTO01000007.1"/>
</dbReference>
<keyword evidence="2" id="KW-0004">4Fe-4S</keyword>
<reference evidence="8 9" key="1">
    <citation type="submission" date="2017-02" db="EMBL/GenBank/DDBJ databases">
        <authorList>
            <person name="Peterson S.W."/>
        </authorList>
    </citation>
    <scope>NUCLEOTIDE SEQUENCE [LARGE SCALE GENOMIC DNA]</scope>
    <source>
        <strain evidence="8 9">ATCC 17233</strain>
    </source>
</reference>
<dbReference type="OrthoDB" id="9801689at2"/>
<dbReference type="GO" id="GO:0003824">
    <property type="term" value="F:catalytic activity"/>
    <property type="evidence" value="ECO:0007669"/>
    <property type="project" value="InterPro"/>
</dbReference>
<evidence type="ECO:0000256" key="1">
    <source>
        <dbReference type="ARBA" id="ARBA00001966"/>
    </source>
</evidence>
<dbReference type="InterPro" id="IPR032432">
    <property type="entry name" value="Radical_SAM_C"/>
</dbReference>
<evidence type="ECO:0000256" key="3">
    <source>
        <dbReference type="ARBA" id="ARBA00022691"/>
    </source>
</evidence>
<dbReference type="InterPro" id="IPR007197">
    <property type="entry name" value="rSAM"/>
</dbReference>
<keyword evidence="6" id="KW-0411">Iron-sulfur</keyword>
<dbReference type="GO" id="GO:0051539">
    <property type="term" value="F:4 iron, 4 sulfur cluster binding"/>
    <property type="evidence" value="ECO:0007669"/>
    <property type="project" value="UniProtKB-KW"/>
</dbReference>
<evidence type="ECO:0000313" key="9">
    <source>
        <dbReference type="Proteomes" id="UP000189857"/>
    </source>
</evidence>
<evidence type="ECO:0000313" key="8">
    <source>
        <dbReference type="EMBL" id="SJZ73986.1"/>
    </source>
</evidence>
<dbReference type="Gene3D" id="3.80.30.20">
    <property type="entry name" value="tm_1862 like domain"/>
    <property type="match status" value="1"/>
</dbReference>
<accession>A0A1T4N4C9</accession>
<dbReference type="SUPFAM" id="SSF102114">
    <property type="entry name" value="Radical SAM enzymes"/>
    <property type="match status" value="1"/>
</dbReference>
<evidence type="ECO:0000256" key="5">
    <source>
        <dbReference type="ARBA" id="ARBA00023004"/>
    </source>
</evidence>
<dbReference type="EMBL" id="FUXA01000008">
    <property type="protein sequence ID" value="SJZ73986.1"/>
    <property type="molecule type" value="Genomic_DNA"/>
</dbReference>
<dbReference type="Pfam" id="PF16199">
    <property type="entry name" value="Radical_SAM_C"/>
    <property type="match status" value="1"/>
</dbReference>
<dbReference type="InterPro" id="IPR005911">
    <property type="entry name" value="YhcC-like"/>
</dbReference>
<feature type="domain" description="Radical SAM core" evidence="7">
    <location>
        <begin position="13"/>
        <end position="260"/>
    </location>
</feature>
<dbReference type="InterPro" id="IPR058240">
    <property type="entry name" value="rSAM_sf"/>
</dbReference>
<dbReference type="SFLD" id="SFLDG01086">
    <property type="entry name" value="elongater_protein-like"/>
    <property type="match status" value="1"/>
</dbReference>
<evidence type="ECO:0000259" key="7">
    <source>
        <dbReference type="PROSITE" id="PS51918"/>
    </source>
</evidence>